<name>A0A0S7C594_9BACT</name>
<dbReference type="InterPro" id="IPR037185">
    <property type="entry name" value="EmrE-like"/>
</dbReference>
<evidence type="ECO:0000313" key="8">
    <source>
        <dbReference type="EMBL" id="GAP44646.1"/>
    </source>
</evidence>
<evidence type="ECO:0000256" key="3">
    <source>
        <dbReference type="ARBA" id="ARBA00022692"/>
    </source>
</evidence>
<dbReference type="AlphaFoldDB" id="A0A0S7C594"/>
<evidence type="ECO:0000256" key="2">
    <source>
        <dbReference type="ARBA" id="ARBA00022475"/>
    </source>
</evidence>
<dbReference type="STRING" id="1678841.TBC1_12456"/>
<feature type="transmembrane region" description="Helical" evidence="6">
    <location>
        <begin position="276"/>
        <end position="294"/>
    </location>
</feature>
<sequence>MSLNREITSTRRGYLYALIATICGSLVYLFSKAALNEISLPAFGFWWFILALFWNTLFAMHPKGGFSIRSFTRHDYHNLLLIGIFELAATVSFYIAIKITENPSVPSFLRNLEYLFVTLLGIWLLAERFSIKTGAGAALILTGAFVVSFRGTDSLGFMNATALMMLISTSLYAVRTILVKKHIGEMAPVVLAINRAIFLFLFSLLFIFITGDSLQIPVKAFLNILAGSFVGPFLTSIFQYSSLKYIPASRTAIIQSTTGLFVLTGALLMFGSLPTTVQVTGGLITIAGVGVMMGKRTKSHD</sequence>
<dbReference type="EMBL" id="DF968183">
    <property type="protein sequence ID" value="GAP44646.1"/>
    <property type="molecule type" value="Genomic_DNA"/>
</dbReference>
<keyword evidence="4 6" id="KW-1133">Transmembrane helix</keyword>
<dbReference type="OrthoDB" id="1117406at2"/>
<keyword evidence="2" id="KW-1003">Cell membrane</keyword>
<feature type="transmembrane region" description="Helical" evidence="6">
    <location>
        <begin position="155"/>
        <end position="174"/>
    </location>
</feature>
<feature type="transmembrane region" description="Helical" evidence="6">
    <location>
        <begin position="252"/>
        <end position="270"/>
    </location>
</feature>
<feature type="transmembrane region" description="Helical" evidence="6">
    <location>
        <begin position="186"/>
        <end position="209"/>
    </location>
</feature>
<feature type="domain" description="EamA" evidence="7">
    <location>
        <begin position="12"/>
        <end position="148"/>
    </location>
</feature>
<dbReference type="SUPFAM" id="SSF103481">
    <property type="entry name" value="Multidrug resistance efflux transporter EmrE"/>
    <property type="match status" value="2"/>
</dbReference>
<feature type="transmembrane region" description="Helical" evidence="6">
    <location>
        <begin position="133"/>
        <end position="149"/>
    </location>
</feature>
<dbReference type="InterPro" id="IPR000620">
    <property type="entry name" value="EamA_dom"/>
</dbReference>
<reference evidence="8" key="1">
    <citation type="journal article" date="2015" name="Genome Announc.">
        <title>Draft Genome Sequence of Bacteroidales Strain TBC1, a Novel Isolate from a Methanogenic Wastewater Treatment System.</title>
        <authorList>
            <person name="Tourlousse D.M."/>
            <person name="Matsuura N."/>
            <person name="Sun L."/>
            <person name="Toyonaga M."/>
            <person name="Kuroda K."/>
            <person name="Ohashi A."/>
            <person name="Cruz R."/>
            <person name="Yamaguchi T."/>
            <person name="Sekiguchi Y."/>
        </authorList>
    </citation>
    <scope>NUCLEOTIDE SEQUENCE [LARGE SCALE GENOMIC DNA]</scope>
    <source>
        <strain evidence="8">TBC1</strain>
    </source>
</reference>
<organism evidence="8">
    <name type="scientific">Lentimicrobium saccharophilum</name>
    <dbReference type="NCBI Taxonomy" id="1678841"/>
    <lineage>
        <taxon>Bacteria</taxon>
        <taxon>Pseudomonadati</taxon>
        <taxon>Bacteroidota</taxon>
        <taxon>Bacteroidia</taxon>
        <taxon>Bacteroidales</taxon>
        <taxon>Lentimicrobiaceae</taxon>
        <taxon>Lentimicrobium</taxon>
    </lineage>
</organism>
<dbReference type="InterPro" id="IPR050638">
    <property type="entry name" value="AA-Vitamin_Transporters"/>
</dbReference>
<dbReference type="PANTHER" id="PTHR32322:SF18">
    <property type="entry name" value="S-ADENOSYLMETHIONINE_S-ADENOSYLHOMOCYSTEINE TRANSPORTER"/>
    <property type="match status" value="1"/>
</dbReference>
<feature type="transmembrane region" description="Helical" evidence="6">
    <location>
        <begin position="221"/>
        <end position="240"/>
    </location>
</feature>
<feature type="transmembrane region" description="Helical" evidence="6">
    <location>
        <begin position="42"/>
        <end position="59"/>
    </location>
</feature>
<feature type="domain" description="EamA" evidence="7">
    <location>
        <begin position="162"/>
        <end position="292"/>
    </location>
</feature>
<proteinExistence type="predicted"/>
<keyword evidence="9" id="KW-1185">Reference proteome</keyword>
<dbReference type="RefSeq" id="WP_062044282.1">
    <property type="nucleotide sequence ID" value="NZ_DF968183.1"/>
</dbReference>
<dbReference type="PANTHER" id="PTHR32322">
    <property type="entry name" value="INNER MEMBRANE TRANSPORTER"/>
    <property type="match status" value="1"/>
</dbReference>
<dbReference type="GO" id="GO:0005886">
    <property type="term" value="C:plasma membrane"/>
    <property type="evidence" value="ECO:0007669"/>
    <property type="project" value="UniProtKB-SubCell"/>
</dbReference>
<comment type="subcellular location">
    <subcellularLocation>
        <location evidence="1">Cell membrane</location>
        <topology evidence="1">Multi-pass membrane protein</topology>
    </subcellularLocation>
</comment>
<dbReference type="Proteomes" id="UP000053091">
    <property type="component" value="Unassembled WGS sequence"/>
</dbReference>
<gene>
    <name evidence="8" type="ORF">TBC1_12456</name>
</gene>
<evidence type="ECO:0000256" key="5">
    <source>
        <dbReference type="ARBA" id="ARBA00023136"/>
    </source>
</evidence>
<feature type="transmembrane region" description="Helical" evidence="6">
    <location>
        <begin position="109"/>
        <end position="126"/>
    </location>
</feature>
<keyword evidence="5 6" id="KW-0472">Membrane</keyword>
<evidence type="ECO:0000313" key="9">
    <source>
        <dbReference type="Proteomes" id="UP000053091"/>
    </source>
</evidence>
<evidence type="ECO:0000256" key="1">
    <source>
        <dbReference type="ARBA" id="ARBA00004651"/>
    </source>
</evidence>
<feature type="transmembrane region" description="Helical" evidence="6">
    <location>
        <begin position="12"/>
        <end position="30"/>
    </location>
</feature>
<dbReference type="Pfam" id="PF00892">
    <property type="entry name" value="EamA"/>
    <property type="match status" value="2"/>
</dbReference>
<protein>
    <submittedName>
        <fullName evidence="8">Permease</fullName>
    </submittedName>
</protein>
<evidence type="ECO:0000259" key="7">
    <source>
        <dbReference type="Pfam" id="PF00892"/>
    </source>
</evidence>
<evidence type="ECO:0000256" key="6">
    <source>
        <dbReference type="SAM" id="Phobius"/>
    </source>
</evidence>
<evidence type="ECO:0000256" key="4">
    <source>
        <dbReference type="ARBA" id="ARBA00022989"/>
    </source>
</evidence>
<keyword evidence="3 6" id="KW-0812">Transmembrane</keyword>
<accession>A0A0S7C594</accession>
<feature type="transmembrane region" description="Helical" evidence="6">
    <location>
        <begin position="79"/>
        <end position="97"/>
    </location>
</feature>